<keyword evidence="3" id="KW-1185">Reference proteome</keyword>
<dbReference type="STRING" id="377629.TERTU_2075"/>
<gene>
    <name evidence="2" type="ordered locus">TERTU_2075</name>
</gene>
<sequence length="309" mass="34359">MDNVAVHAQDTVRPLTLAEQLLSIFLRALPIKHGRHRLLDYIAPRAFTQDGMLVEIALNGKHIIVDPSDLVGWHFAILKSFDPEVVEILNAACEGSNGEVFWDIGANKGSCFCGLAAKRNNVRVVAIEPQASLAPTNLHNLQTLCSTGYEYVQAGIGESETELELTIPENNKGRASLNLRNKRPTDVTEKIKIKTAKNIASQSKYGWPSLIKLDVEGYEPQVIRALAPCFSQGHCKVLVFENHKRETAAFDEIRKLIVPHGYNLYGIKKTPWATYLLPCEAQIENTTDYAAIRKDTADSNRALGRLIHH</sequence>
<keyword evidence="2" id="KW-0808">Transferase</keyword>
<dbReference type="GO" id="GO:0032259">
    <property type="term" value="P:methylation"/>
    <property type="evidence" value="ECO:0007669"/>
    <property type="project" value="UniProtKB-KW"/>
</dbReference>
<dbReference type="HOGENOM" id="CLU_074577_0_0_6"/>
<evidence type="ECO:0000313" key="3">
    <source>
        <dbReference type="Proteomes" id="UP000009080"/>
    </source>
</evidence>
<dbReference type="OrthoDB" id="663022at2"/>
<dbReference type="Proteomes" id="UP000009080">
    <property type="component" value="Chromosome"/>
</dbReference>
<dbReference type="eggNOG" id="COG2242">
    <property type="taxonomic scope" value="Bacteria"/>
</dbReference>
<accession>C5BIT9</accession>
<dbReference type="Gene3D" id="3.40.50.150">
    <property type="entry name" value="Vaccinia Virus protein VP39"/>
    <property type="match status" value="1"/>
</dbReference>
<dbReference type="NCBIfam" id="TIGR01444">
    <property type="entry name" value="fkbM_fam"/>
    <property type="match status" value="1"/>
</dbReference>
<dbReference type="GO" id="GO:0008168">
    <property type="term" value="F:methyltransferase activity"/>
    <property type="evidence" value="ECO:0007669"/>
    <property type="project" value="UniProtKB-KW"/>
</dbReference>
<dbReference type="PANTHER" id="PTHR34203:SF15">
    <property type="entry name" value="SLL1173 PROTEIN"/>
    <property type="match status" value="1"/>
</dbReference>
<dbReference type="InterPro" id="IPR052514">
    <property type="entry name" value="SAM-dependent_MTase"/>
</dbReference>
<reference evidence="2 3" key="1">
    <citation type="journal article" date="2009" name="PLoS ONE">
        <title>The complete genome of Teredinibacter turnerae T7901: an intracellular endosymbiont of marine wood-boring bivalves (shipworms).</title>
        <authorList>
            <person name="Yang J.C."/>
            <person name="Madupu R."/>
            <person name="Durkin A.S."/>
            <person name="Ekborg N.A."/>
            <person name="Pedamallu C.S."/>
            <person name="Hostetler J.B."/>
            <person name="Radune D."/>
            <person name="Toms B.S."/>
            <person name="Henrissat B."/>
            <person name="Coutinho P.M."/>
            <person name="Schwarz S."/>
            <person name="Field L."/>
            <person name="Trindade-Silva A.E."/>
            <person name="Soares C.A.G."/>
            <person name="Elshahawi S."/>
            <person name="Hanora A."/>
            <person name="Schmidt E.W."/>
            <person name="Haygood M.G."/>
            <person name="Posfai J."/>
            <person name="Benner J."/>
            <person name="Madinger C."/>
            <person name="Nove J."/>
            <person name="Anton B."/>
            <person name="Chaudhary K."/>
            <person name="Foster J."/>
            <person name="Holman A."/>
            <person name="Kumar S."/>
            <person name="Lessard P.A."/>
            <person name="Luyten Y.A."/>
            <person name="Slatko B."/>
            <person name="Wood N."/>
            <person name="Wu B."/>
            <person name="Teplitski M."/>
            <person name="Mougous J.D."/>
            <person name="Ward N."/>
            <person name="Eisen J.A."/>
            <person name="Badger J.H."/>
            <person name="Distel D.L."/>
        </authorList>
    </citation>
    <scope>NUCLEOTIDE SEQUENCE [LARGE SCALE GENOMIC DNA]</scope>
    <source>
        <strain evidence="3">ATCC 39867 / T7901</strain>
    </source>
</reference>
<protein>
    <submittedName>
        <fullName evidence="2">Methyltransferase, FkbM family</fullName>
    </submittedName>
</protein>
<dbReference type="PANTHER" id="PTHR34203">
    <property type="entry name" value="METHYLTRANSFERASE, FKBM FAMILY PROTEIN"/>
    <property type="match status" value="1"/>
</dbReference>
<dbReference type="AlphaFoldDB" id="C5BIT9"/>
<dbReference type="SUPFAM" id="SSF53335">
    <property type="entry name" value="S-adenosyl-L-methionine-dependent methyltransferases"/>
    <property type="match status" value="1"/>
</dbReference>
<organism evidence="2 3">
    <name type="scientific">Teredinibacter turnerae (strain ATCC 39867 / T7901)</name>
    <dbReference type="NCBI Taxonomy" id="377629"/>
    <lineage>
        <taxon>Bacteria</taxon>
        <taxon>Pseudomonadati</taxon>
        <taxon>Pseudomonadota</taxon>
        <taxon>Gammaproteobacteria</taxon>
        <taxon>Cellvibrionales</taxon>
        <taxon>Cellvibrionaceae</taxon>
        <taxon>Teredinibacter</taxon>
    </lineage>
</organism>
<dbReference type="InterPro" id="IPR029063">
    <property type="entry name" value="SAM-dependent_MTases_sf"/>
</dbReference>
<name>C5BIT9_TERTT</name>
<dbReference type="InterPro" id="IPR006342">
    <property type="entry name" value="FkbM_mtfrase"/>
</dbReference>
<keyword evidence="2" id="KW-0489">Methyltransferase</keyword>
<feature type="domain" description="Methyltransferase FkbM" evidence="1">
    <location>
        <begin position="103"/>
        <end position="263"/>
    </location>
</feature>
<dbReference type="Pfam" id="PF05050">
    <property type="entry name" value="Methyltransf_21"/>
    <property type="match status" value="1"/>
</dbReference>
<evidence type="ECO:0000313" key="2">
    <source>
        <dbReference type="EMBL" id="ACR14574.1"/>
    </source>
</evidence>
<dbReference type="RefSeq" id="WP_015820688.1">
    <property type="nucleotide sequence ID" value="NC_012997.1"/>
</dbReference>
<evidence type="ECO:0000259" key="1">
    <source>
        <dbReference type="Pfam" id="PF05050"/>
    </source>
</evidence>
<proteinExistence type="predicted"/>
<dbReference type="KEGG" id="ttu:TERTU_2075"/>
<dbReference type="EMBL" id="CP001614">
    <property type="protein sequence ID" value="ACR14574.1"/>
    <property type="molecule type" value="Genomic_DNA"/>
</dbReference>